<name>A0ACC2A9P2_DIPCM</name>
<dbReference type="EMBL" id="CM055114">
    <property type="protein sequence ID" value="KAJ7514275.1"/>
    <property type="molecule type" value="Genomic_DNA"/>
</dbReference>
<sequence>MSEVKTIVLRVGMHCEGCARKVKKSLCSLSGLEELKVEYKAQKVTVKGAIDQKQVLEKLSHIGKSGEILQVIVEPVKPKEEKEKKEAPKAAQAPPPQDLVRLSLIVVSEQGLRRLGNLEKWCFSLKFWWSSTSILIQIQTVVLKAMLHCEGCGRKVKDAIKKVPGVQDINVNYKEQKVIVKGFVDANKVLQKALKSGKYVELCPPEKPKDVAKESKGATDEKKDAPKGEDKKEASKGDGKDTSKEEKQAPKEDKKDDSKGGKKDAPKEDKKDAKDAPKDNKKDEPKEASKDAPKEEKKDAPKGDKKENVKEGNKDASKEDKVKQKDEKDTLKDEKKDSKDEKKEVPKAVVEEVASPYIVYRFDAPQLFSEDNPNACTIM</sequence>
<reference evidence="2" key="1">
    <citation type="journal article" date="2024" name="Proc. Natl. Acad. Sci. U.S.A.">
        <title>Extraordinary preservation of gene collinearity over three hundred million years revealed in homosporous lycophytes.</title>
        <authorList>
            <person name="Li C."/>
            <person name="Wickell D."/>
            <person name="Kuo L.Y."/>
            <person name="Chen X."/>
            <person name="Nie B."/>
            <person name="Liao X."/>
            <person name="Peng D."/>
            <person name="Ji J."/>
            <person name="Jenkins J."/>
            <person name="Williams M."/>
            <person name="Shu S."/>
            <person name="Plott C."/>
            <person name="Barry K."/>
            <person name="Rajasekar S."/>
            <person name="Grimwood J."/>
            <person name="Han X."/>
            <person name="Sun S."/>
            <person name="Hou Z."/>
            <person name="He W."/>
            <person name="Dai G."/>
            <person name="Sun C."/>
            <person name="Schmutz J."/>
            <person name="Leebens-Mack J.H."/>
            <person name="Li F.W."/>
            <person name="Wang L."/>
        </authorList>
    </citation>
    <scope>NUCLEOTIDE SEQUENCE [LARGE SCALE GENOMIC DNA]</scope>
    <source>
        <strain evidence="2">cv. PW_Plant_1</strain>
    </source>
</reference>
<organism evidence="1 2">
    <name type="scientific">Diphasiastrum complanatum</name>
    <name type="common">Issler's clubmoss</name>
    <name type="synonym">Lycopodium complanatum</name>
    <dbReference type="NCBI Taxonomy" id="34168"/>
    <lineage>
        <taxon>Eukaryota</taxon>
        <taxon>Viridiplantae</taxon>
        <taxon>Streptophyta</taxon>
        <taxon>Embryophyta</taxon>
        <taxon>Tracheophyta</taxon>
        <taxon>Lycopodiopsida</taxon>
        <taxon>Lycopodiales</taxon>
        <taxon>Lycopodiaceae</taxon>
        <taxon>Lycopodioideae</taxon>
        <taxon>Diphasiastrum</taxon>
    </lineage>
</organism>
<comment type="caution">
    <text evidence="1">The sequence shown here is derived from an EMBL/GenBank/DDBJ whole genome shotgun (WGS) entry which is preliminary data.</text>
</comment>
<accession>A0ACC2A9P2</accession>
<keyword evidence="2" id="KW-1185">Reference proteome</keyword>
<evidence type="ECO:0000313" key="2">
    <source>
        <dbReference type="Proteomes" id="UP001162992"/>
    </source>
</evidence>
<protein>
    <submittedName>
        <fullName evidence="1">Uncharacterized protein</fullName>
    </submittedName>
</protein>
<gene>
    <name evidence="1" type="ORF">O6H91_23G036400</name>
</gene>
<evidence type="ECO:0000313" key="1">
    <source>
        <dbReference type="EMBL" id="KAJ7514275.1"/>
    </source>
</evidence>
<dbReference type="Proteomes" id="UP001162992">
    <property type="component" value="Chromosome 23"/>
</dbReference>
<proteinExistence type="predicted"/>